<dbReference type="AlphaFoldDB" id="A0A5M3XPG2"/>
<dbReference type="Proteomes" id="UP000377595">
    <property type="component" value="Unassembled WGS sequence"/>
</dbReference>
<proteinExistence type="predicted"/>
<dbReference type="PANTHER" id="PTHR28152:SF1">
    <property type="entry name" value="HYDROXYACYL-THIOESTER DEHYDRATASE TYPE 2, MITOCHONDRIAL"/>
    <property type="match status" value="1"/>
</dbReference>
<evidence type="ECO:0008006" key="3">
    <source>
        <dbReference type="Google" id="ProtNLM"/>
    </source>
</evidence>
<dbReference type="SUPFAM" id="SSF54637">
    <property type="entry name" value="Thioesterase/thiol ester dehydrase-isomerase"/>
    <property type="match status" value="1"/>
</dbReference>
<gene>
    <name evidence="1" type="ORF">Aple_057710</name>
</gene>
<dbReference type="Gene3D" id="3.10.129.10">
    <property type="entry name" value="Hotdog Thioesterase"/>
    <property type="match status" value="1"/>
</dbReference>
<dbReference type="EMBL" id="BLAF01000035">
    <property type="protein sequence ID" value="GES22872.1"/>
    <property type="molecule type" value="Genomic_DNA"/>
</dbReference>
<dbReference type="OrthoDB" id="7183822at2"/>
<dbReference type="PANTHER" id="PTHR28152">
    <property type="entry name" value="HYDROXYACYL-THIOESTER DEHYDRATASE TYPE 2, MITOCHONDRIAL"/>
    <property type="match status" value="1"/>
</dbReference>
<accession>A0A5M3XPG2</accession>
<protein>
    <recommendedName>
        <fullName evidence="3">MaoC-like domain-containing protein</fullName>
    </recommendedName>
</protein>
<dbReference type="RefSeq" id="WP_155347814.1">
    <property type="nucleotide sequence ID" value="NZ_BAAAHM010000038.1"/>
</dbReference>
<dbReference type="GO" id="GO:0019171">
    <property type="term" value="F:(3R)-hydroxyacyl-[acyl-carrier-protein] dehydratase activity"/>
    <property type="evidence" value="ECO:0007669"/>
    <property type="project" value="TreeGrafter"/>
</dbReference>
<dbReference type="InterPro" id="IPR052741">
    <property type="entry name" value="Mitochondrial_HTD2"/>
</dbReference>
<sequence>MGEHRFVFGVDPVVLFRFSALTYNAHRIHFDHRFAAAEGYADLVVHGPLQIVLMAELFRRYGRDLVGPEFRYRLLVLAVGPQRLTVATAGPDAAEVYDGERRRVAEGSASRS</sequence>
<reference evidence="1 2" key="1">
    <citation type="submission" date="2019-10" db="EMBL/GenBank/DDBJ databases">
        <title>Whole genome shotgun sequence of Acrocarpospora pleiomorpha NBRC 16267.</title>
        <authorList>
            <person name="Ichikawa N."/>
            <person name="Kimura A."/>
            <person name="Kitahashi Y."/>
            <person name="Komaki H."/>
            <person name="Oguchi A."/>
        </authorList>
    </citation>
    <scope>NUCLEOTIDE SEQUENCE [LARGE SCALE GENOMIC DNA]</scope>
    <source>
        <strain evidence="1 2">NBRC 16267</strain>
    </source>
</reference>
<keyword evidence="2" id="KW-1185">Reference proteome</keyword>
<name>A0A5M3XPG2_9ACTN</name>
<dbReference type="InterPro" id="IPR029069">
    <property type="entry name" value="HotDog_dom_sf"/>
</dbReference>
<evidence type="ECO:0000313" key="1">
    <source>
        <dbReference type="EMBL" id="GES22872.1"/>
    </source>
</evidence>
<evidence type="ECO:0000313" key="2">
    <source>
        <dbReference type="Proteomes" id="UP000377595"/>
    </source>
</evidence>
<comment type="caution">
    <text evidence="1">The sequence shown here is derived from an EMBL/GenBank/DDBJ whole genome shotgun (WGS) entry which is preliminary data.</text>
</comment>
<organism evidence="1 2">
    <name type="scientific">Acrocarpospora pleiomorpha</name>
    <dbReference type="NCBI Taxonomy" id="90975"/>
    <lineage>
        <taxon>Bacteria</taxon>
        <taxon>Bacillati</taxon>
        <taxon>Actinomycetota</taxon>
        <taxon>Actinomycetes</taxon>
        <taxon>Streptosporangiales</taxon>
        <taxon>Streptosporangiaceae</taxon>
        <taxon>Acrocarpospora</taxon>
    </lineage>
</organism>